<organism evidence="5 6">
    <name type="scientific">Brevifollis gellanilyticus</name>
    <dbReference type="NCBI Taxonomy" id="748831"/>
    <lineage>
        <taxon>Bacteria</taxon>
        <taxon>Pseudomonadati</taxon>
        <taxon>Verrucomicrobiota</taxon>
        <taxon>Verrucomicrobiia</taxon>
        <taxon>Verrucomicrobiales</taxon>
        <taxon>Verrucomicrobiaceae</taxon>
    </lineage>
</organism>
<dbReference type="GO" id="GO:0006352">
    <property type="term" value="P:DNA-templated transcription initiation"/>
    <property type="evidence" value="ECO:0007669"/>
    <property type="project" value="InterPro"/>
</dbReference>
<keyword evidence="2" id="KW-0731">Sigma factor</keyword>
<dbReference type="Gene3D" id="1.10.1740.10">
    <property type="match status" value="1"/>
</dbReference>
<sequence length="231" mass="25702">MSSASSFNTRWSLVQAAKGDTPQARAALAELCEIYYRPIEAQMHRWLGNAEDAREITQAFFARILQGNRLSGAAEGSGRFRSYLFAAAHHFMASHKRAQKAEKRGQAVTESAEDRLLELVDEEQHPPDMEFDRAWACALLNKGLETLEGELRNSGKSKAWEVLKPWLAGTASHGDTAQAATSLGVSETAIRVQLSRLRQRLRTILEQQIADTLAPGADFQAEVRHLMAIWN</sequence>
<dbReference type="Proteomes" id="UP000321577">
    <property type="component" value="Unassembled WGS sequence"/>
</dbReference>
<protein>
    <recommendedName>
        <fullName evidence="7">RNA polymerase subunit sigma-24</fullName>
    </recommendedName>
</protein>
<dbReference type="EMBL" id="BKAG01000003">
    <property type="protein sequence ID" value="GEP41495.1"/>
    <property type="molecule type" value="Genomic_DNA"/>
</dbReference>
<comment type="caution">
    <text evidence="5">The sequence shown here is derived from an EMBL/GenBank/DDBJ whole genome shotgun (WGS) entry which is preliminary data.</text>
</comment>
<accession>A0A512M421</accession>
<dbReference type="InterPro" id="IPR014284">
    <property type="entry name" value="RNA_pol_sigma-70_dom"/>
</dbReference>
<evidence type="ECO:0000256" key="2">
    <source>
        <dbReference type="ARBA" id="ARBA00023082"/>
    </source>
</evidence>
<evidence type="ECO:0000313" key="5">
    <source>
        <dbReference type="EMBL" id="GEP41495.1"/>
    </source>
</evidence>
<evidence type="ECO:0000256" key="1">
    <source>
        <dbReference type="ARBA" id="ARBA00023015"/>
    </source>
</evidence>
<evidence type="ECO:0000256" key="4">
    <source>
        <dbReference type="ARBA" id="ARBA00023163"/>
    </source>
</evidence>
<gene>
    <name evidence="5" type="ORF">BGE01nite_07860</name>
</gene>
<dbReference type="AlphaFoldDB" id="A0A512M421"/>
<dbReference type="RefSeq" id="WP_146848952.1">
    <property type="nucleotide sequence ID" value="NZ_BKAG01000003.1"/>
</dbReference>
<dbReference type="InterPro" id="IPR039425">
    <property type="entry name" value="RNA_pol_sigma-70-like"/>
</dbReference>
<evidence type="ECO:0000313" key="6">
    <source>
        <dbReference type="Proteomes" id="UP000321577"/>
    </source>
</evidence>
<keyword evidence="3" id="KW-0238">DNA-binding</keyword>
<dbReference type="NCBIfam" id="TIGR02937">
    <property type="entry name" value="sigma70-ECF"/>
    <property type="match status" value="1"/>
</dbReference>
<evidence type="ECO:0000256" key="3">
    <source>
        <dbReference type="ARBA" id="ARBA00023125"/>
    </source>
</evidence>
<dbReference type="PANTHER" id="PTHR43133">
    <property type="entry name" value="RNA POLYMERASE ECF-TYPE SIGMA FACTO"/>
    <property type="match status" value="1"/>
</dbReference>
<dbReference type="PANTHER" id="PTHR43133:SF8">
    <property type="entry name" value="RNA POLYMERASE SIGMA FACTOR HI_1459-RELATED"/>
    <property type="match status" value="1"/>
</dbReference>
<dbReference type="GO" id="GO:0003677">
    <property type="term" value="F:DNA binding"/>
    <property type="evidence" value="ECO:0007669"/>
    <property type="project" value="UniProtKB-KW"/>
</dbReference>
<dbReference type="OrthoDB" id="7188614at2"/>
<reference evidence="5 6" key="1">
    <citation type="submission" date="2019-07" db="EMBL/GenBank/DDBJ databases">
        <title>Whole genome shotgun sequence of Brevifollis gellanilyticus NBRC 108608.</title>
        <authorList>
            <person name="Hosoyama A."/>
            <person name="Uohara A."/>
            <person name="Ohji S."/>
            <person name="Ichikawa N."/>
        </authorList>
    </citation>
    <scope>NUCLEOTIDE SEQUENCE [LARGE SCALE GENOMIC DNA]</scope>
    <source>
        <strain evidence="5 6">NBRC 108608</strain>
    </source>
</reference>
<keyword evidence="4" id="KW-0804">Transcription</keyword>
<proteinExistence type="predicted"/>
<dbReference type="SUPFAM" id="SSF88946">
    <property type="entry name" value="Sigma2 domain of RNA polymerase sigma factors"/>
    <property type="match status" value="1"/>
</dbReference>
<evidence type="ECO:0008006" key="7">
    <source>
        <dbReference type="Google" id="ProtNLM"/>
    </source>
</evidence>
<name>A0A512M421_9BACT</name>
<dbReference type="GO" id="GO:0016987">
    <property type="term" value="F:sigma factor activity"/>
    <property type="evidence" value="ECO:0007669"/>
    <property type="project" value="UniProtKB-KW"/>
</dbReference>
<keyword evidence="6" id="KW-1185">Reference proteome</keyword>
<keyword evidence="1" id="KW-0805">Transcription regulation</keyword>
<dbReference type="InterPro" id="IPR013325">
    <property type="entry name" value="RNA_pol_sigma_r2"/>
</dbReference>